<proteinExistence type="predicted"/>
<evidence type="ECO:0000313" key="2">
    <source>
        <dbReference type="Proteomes" id="UP000008216"/>
    </source>
</evidence>
<dbReference type="EMBL" id="CP000468">
    <property type="protein sequence ID" value="ABJ02913.1"/>
    <property type="molecule type" value="Genomic_DNA"/>
</dbReference>
<dbReference type="HOGENOM" id="CLU_2716289_0_0_6"/>
<dbReference type="KEGG" id="ecv:APECO1_3017"/>
<evidence type="ECO:0000313" key="1">
    <source>
        <dbReference type="EMBL" id="ABJ02913.1"/>
    </source>
</evidence>
<sequence length="84" mass="9703">MSLSTSLTFKCESNAFFCKKCWTSANENDYYCLAIRKTLAENLKARHCSHCFQYYLASRVLAFFLTFRSQFILGKCLCSLCALQ</sequence>
<keyword evidence="2" id="KW-1185">Reference proteome</keyword>
<reference evidence="1 2" key="1">
    <citation type="journal article" date="2007" name="J. Bacteriol.">
        <title>The genome sequence of avian pathogenic Escherichia coli strain O1:K1:H7 shares strong similarities with human extraintestinal pathogenic E. coli genomes.</title>
        <authorList>
            <person name="Johnson T.J."/>
            <person name="Kariyawasam S."/>
            <person name="Wannemuehler Y."/>
            <person name="Mangiamele P."/>
            <person name="Johnson S.J."/>
            <person name="Doetkott C."/>
            <person name="Skyberg J.A."/>
            <person name="Lynne A.M."/>
            <person name="Johnson J.R."/>
            <person name="Nolan L.K."/>
        </authorList>
    </citation>
    <scope>NUCLEOTIDE SEQUENCE [LARGE SCALE GENOMIC DNA]</scope>
    <source>
        <strain evidence="1">APEC O1</strain>
    </source>
</reference>
<dbReference type="AlphaFoldDB" id="A0A0H2Z3G4"/>
<dbReference type="Proteomes" id="UP000008216">
    <property type="component" value="Chromosome"/>
</dbReference>
<organism evidence="1 2">
    <name type="scientific">Escherichia coli O1:K1 / APEC</name>
    <dbReference type="NCBI Taxonomy" id="405955"/>
    <lineage>
        <taxon>Bacteria</taxon>
        <taxon>Pseudomonadati</taxon>
        <taxon>Pseudomonadota</taxon>
        <taxon>Gammaproteobacteria</taxon>
        <taxon>Enterobacterales</taxon>
        <taxon>Enterobacteriaceae</taxon>
        <taxon>Escherichia</taxon>
    </lineage>
</organism>
<protein>
    <submittedName>
        <fullName evidence="1">Uncharacterized protein</fullName>
    </submittedName>
</protein>
<accession>A0A0H2Z3G4</accession>
<gene>
    <name evidence="1" type="ORF">APECO1_3017</name>
</gene>
<name>A0A0H2Z3G4_ECOK1</name>